<evidence type="ECO:0000256" key="2">
    <source>
        <dbReference type="ARBA" id="ARBA00005695"/>
    </source>
</evidence>
<feature type="signal peptide" evidence="4">
    <location>
        <begin position="1"/>
        <end position="30"/>
    </location>
</feature>
<dbReference type="Gene3D" id="3.10.105.10">
    <property type="entry name" value="Dipeptide-binding Protein, Domain 3"/>
    <property type="match status" value="1"/>
</dbReference>
<gene>
    <name evidence="6" type="ORF">HBA54_22135</name>
</gene>
<feature type="domain" description="Solute-binding protein family 5" evidence="5">
    <location>
        <begin position="113"/>
        <end position="516"/>
    </location>
</feature>
<evidence type="ECO:0000256" key="1">
    <source>
        <dbReference type="ARBA" id="ARBA00004418"/>
    </source>
</evidence>
<name>A0A967F1G9_9PROT</name>
<dbReference type="GO" id="GO:0015833">
    <property type="term" value="P:peptide transport"/>
    <property type="evidence" value="ECO:0007669"/>
    <property type="project" value="TreeGrafter"/>
</dbReference>
<dbReference type="GO" id="GO:0042884">
    <property type="term" value="P:microcin transport"/>
    <property type="evidence" value="ECO:0007669"/>
    <property type="project" value="TreeGrafter"/>
</dbReference>
<dbReference type="RefSeq" id="WP_167228795.1">
    <property type="nucleotide sequence ID" value="NZ_JAAQPH010000020.1"/>
</dbReference>
<comment type="subcellular location">
    <subcellularLocation>
        <location evidence="1">Periplasm</location>
    </subcellularLocation>
</comment>
<accession>A0A967F1G9</accession>
<dbReference type="PANTHER" id="PTHR30290:SF64">
    <property type="entry name" value="ABC TRANSPORTER PERIPLASMIC BINDING PROTEIN"/>
    <property type="match status" value="1"/>
</dbReference>
<dbReference type="InterPro" id="IPR039424">
    <property type="entry name" value="SBP_5"/>
</dbReference>
<keyword evidence="3 4" id="KW-0732">Signal</keyword>
<dbReference type="CDD" id="cd08497">
    <property type="entry name" value="MbnE-like"/>
    <property type="match status" value="1"/>
</dbReference>
<evidence type="ECO:0000256" key="4">
    <source>
        <dbReference type="SAM" id="SignalP"/>
    </source>
</evidence>
<dbReference type="SUPFAM" id="SSF53850">
    <property type="entry name" value="Periplasmic binding protein-like II"/>
    <property type="match status" value="1"/>
</dbReference>
<comment type="similarity">
    <text evidence="2">Belongs to the bacterial solute-binding protein 5 family.</text>
</comment>
<comment type="caution">
    <text evidence="6">The sequence shown here is derived from an EMBL/GenBank/DDBJ whole genome shotgun (WGS) entry which is preliminary data.</text>
</comment>
<dbReference type="EMBL" id="JAAQPH010000020">
    <property type="protein sequence ID" value="NIA71303.1"/>
    <property type="molecule type" value="Genomic_DNA"/>
</dbReference>
<feature type="chain" id="PRO_5037743289" evidence="4">
    <location>
        <begin position="31"/>
        <end position="614"/>
    </location>
</feature>
<evidence type="ECO:0000259" key="5">
    <source>
        <dbReference type="Pfam" id="PF00496"/>
    </source>
</evidence>
<keyword evidence="7" id="KW-1185">Reference proteome</keyword>
<reference evidence="6" key="1">
    <citation type="submission" date="2020-03" db="EMBL/GenBank/DDBJ databases">
        <title>Genome of Pelagibius litoralis DSM 21314T.</title>
        <authorList>
            <person name="Wang G."/>
        </authorList>
    </citation>
    <scope>NUCLEOTIDE SEQUENCE</scope>
    <source>
        <strain evidence="6">DSM 21314</strain>
    </source>
</reference>
<dbReference type="PANTHER" id="PTHR30290">
    <property type="entry name" value="PERIPLASMIC BINDING COMPONENT OF ABC TRANSPORTER"/>
    <property type="match status" value="1"/>
</dbReference>
<sequence>MIETPRLPRRSAVALAVLCVTALVPLSATAEQKITKAWAIAEFGEPLYDESLEHFPYADPDAPKGGNITLGAFGSFDTLNPYILKGDFPSSIGLTYDSLMEASGDELVSAYGVIAESVEFPEDKSWAIFNIRPEARYHDGVPITAGDFKFTFETIREHGRPFLKSFYDDVESAEVLSDSRIKYNFRTRDTMKPLMIVASATPQPRHYWETRDISKTTLEPPLTSGPYRIKSLEPGRNIVYERVEDYWAADLPINRGRYNFDIIRYDFYRDQTVQFEAFKAGKIDYRGEGEVKRWFTGYDIPQVANGQIQKIEKPNNNPRGIGAFFINNRREKFKDRRVREAILNLYDFEAIQRTLLFGQYKRIKSYFPNSDFGVSGPPTPEEIAVLEPFRDQLPPEVLTETFEPPKTDGSGRNRQNLRKAVALFKEAGWELRDKKLVNAETGEQFQLQIITASPPTVRMAEPFVQSMQRAGIDASIRLVDPSQWQVIGDDFDFDIMTGRLNFFPPPGTELRSYYGSAAAGLRGSANSMGIQNPVVDQLIEKIISAEDLETLKATTRALDRVLLWNHYLVPIYYPDEVWFAYWDKFGMPEKTARYGAGFSTTWWYDEARAAKLTN</sequence>
<dbReference type="GO" id="GO:1904680">
    <property type="term" value="F:peptide transmembrane transporter activity"/>
    <property type="evidence" value="ECO:0007669"/>
    <property type="project" value="TreeGrafter"/>
</dbReference>
<dbReference type="GO" id="GO:0043190">
    <property type="term" value="C:ATP-binding cassette (ABC) transporter complex"/>
    <property type="evidence" value="ECO:0007669"/>
    <property type="project" value="InterPro"/>
</dbReference>
<evidence type="ECO:0000313" key="7">
    <source>
        <dbReference type="Proteomes" id="UP000761264"/>
    </source>
</evidence>
<dbReference type="GO" id="GO:0030288">
    <property type="term" value="C:outer membrane-bounded periplasmic space"/>
    <property type="evidence" value="ECO:0007669"/>
    <property type="project" value="TreeGrafter"/>
</dbReference>
<protein>
    <submittedName>
        <fullName evidence="6">ABC transporter substrate-binding protein</fullName>
    </submittedName>
</protein>
<dbReference type="Pfam" id="PF00496">
    <property type="entry name" value="SBP_bac_5"/>
    <property type="match status" value="1"/>
</dbReference>
<dbReference type="PIRSF" id="PIRSF002741">
    <property type="entry name" value="MppA"/>
    <property type="match status" value="1"/>
</dbReference>
<dbReference type="InterPro" id="IPR000914">
    <property type="entry name" value="SBP_5_dom"/>
</dbReference>
<dbReference type="AlphaFoldDB" id="A0A967F1G9"/>
<evidence type="ECO:0000256" key="3">
    <source>
        <dbReference type="ARBA" id="ARBA00022729"/>
    </source>
</evidence>
<proteinExistence type="inferred from homology"/>
<evidence type="ECO:0000313" key="6">
    <source>
        <dbReference type="EMBL" id="NIA71303.1"/>
    </source>
</evidence>
<dbReference type="InterPro" id="IPR030678">
    <property type="entry name" value="Peptide/Ni-bd"/>
</dbReference>
<organism evidence="6 7">
    <name type="scientific">Pelagibius litoralis</name>
    <dbReference type="NCBI Taxonomy" id="374515"/>
    <lineage>
        <taxon>Bacteria</taxon>
        <taxon>Pseudomonadati</taxon>
        <taxon>Pseudomonadota</taxon>
        <taxon>Alphaproteobacteria</taxon>
        <taxon>Rhodospirillales</taxon>
        <taxon>Rhodovibrionaceae</taxon>
        <taxon>Pelagibius</taxon>
    </lineage>
</organism>
<dbReference type="Proteomes" id="UP000761264">
    <property type="component" value="Unassembled WGS sequence"/>
</dbReference>
<dbReference type="Gene3D" id="3.40.190.10">
    <property type="entry name" value="Periplasmic binding protein-like II"/>
    <property type="match status" value="1"/>
</dbReference>